<comment type="subcellular location">
    <subcellularLocation>
        <location evidence="1">Membrane</location>
    </subcellularLocation>
</comment>
<dbReference type="GO" id="GO:0016020">
    <property type="term" value="C:membrane"/>
    <property type="evidence" value="ECO:0007669"/>
    <property type="project" value="UniProtKB-SubCell"/>
</dbReference>
<dbReference type="PANTHER" id="PTHR23412">
    <property type="entry name" value="STEREOCILIN RELATED"/>
    <property type="match status" value="1"/>
</dbReference>
<feature type="region of interest" description="Disordered" evidence="7">
    <location>
        <begin position="1169"/>
        <end position="1189"/>
    </location>
</feature>
<sequence length="1217" mass="133518">VKGFDMIISQLSEAQKQEVLKFGLDYLKGQVSSGVSCVDSGTETNDRGWLEDNFGQFRFHASFQDFLSFKKDFKGAEVADLLTFSQLKELAAISSQLKGAQDVTKVMTVINPAHFAAFFESLSKAVVAQSVNYTQEVKSAFLQAVFDRGGLPAVGDDDFLQWLKLLKPLLVDLSPNLVSRFVNIAANRSCTISQEMINVLDTIQTTLSNNTKAEIYKNVLLFVQVPTPLKCYSGGSFYLFLKNNFLNFGFPDVSTFISLLPPTRKSELLNTISTSELREFLSQPDVIDIGSDICAIFSNYNNTAAFLQSEDVPDDVRTIILPCVWPLALSSNRRSEVDLWFNARLKSYLRFLTKDLISSTEVQNASCLSFQKLVSFMGNNFTYTSSEFGRQDVYITIRSYLRAGSGARCYDPTDPDLNSTSWFANYMGVFVIFITLDDLTSFVNLHLTTSQRSAALASNIKVFTEQTLQDLGSASSGLTTSQILSVSPSVLVSSLSALGSVNTWGQDQANIIIQSITSSGFQINNAASLESLGTLIVGVPSELMEKISASEVLSASKNPTLVSNMMEASNVVQEIFVRKIISADSSLAKVLQNVPDSLATEIPPSMLVFTEGTTDITVINKKTWTTDQSTMFFANLAETDFDIEQPRKGRAKVQLQEPQVTCMYNLLRDDLSQNFTDYPSDMLLYLDTQNVQKENCRSYFSALGAADFTVASSILNKGPQQLKEARRCLGISGISLNRDNVEVLGNMACSLDRLDIENADPLILEKLKACKDLSDSQVVAMETLLLSGKTQYGEQWAAIVWRPGSILGLGVLSRDPAWQATTKKKFLKGFMPTLRKEETEKKKLKNLFKQITPRIAKRGAGCTVGNITQVTISNPSFPFGYNLMQFDLCLDIPILKDNLNSICQKVDDDDYQKVILNKLNQAFPSGVPDQEVRMLASVSRTATLEDISKWNISKLDTLGALMNPKDGTWEKAKSKEIITKYLNNPGNSLGSTELNVIDSNLCSLDASTLQTITADSIRNAQLLKVASCSAEQKRVLYEISIISFRRYSDNPVTFYNLVRGSLGGAPLTDIAALSTQNISMDVNTFRSLDINVITNLTVSNVRGLLAENLPDLKLFENDTVVQTWVNLQLQSDLDTLGVGLITSRTSPTAVPSSNTAGTHATVQTITDGTVTQGNTNSTPTPSQSATTSGVLELTRSPASVLLAALFTAVLQVLLQPA</sequence>
<feature type="non-terminal residue" evidence="8">
    <location>
        <position position="1"/>
    </location>
</feature>
<comment type="similarity">
    <text evidence="2">Belongs to the mesothelin family.</text>
</comment>
<keyword evidence="3" id="KW-0732">Signal</keyword>
<keyword evidence="6" id="KW-0325">Glycoprotein</keyword>
<keyword evidence="4" id="KW-0130">Cell adhesion</keyword>
<reference evidence="8 9" key="1">
    <citation type="submission" date="2021-06" db="EMBL/GenBank/DDBJ databases">
        <authorList>
            <person name="Palmer J.M."/>
        </authorList>
    </citation>
    <scope>NUCLEOTIDE SEQUENCE [LARGE SCALE GENOMIC DNA]</scope>
    <source>
        <strain evidence="8 9">MEX-2019</strain>
        <tissue evidence="8">Muscle</tissue>
    </source>
</reference>
<keyword evidence="9" id="KW-1185">Reference proteome</keyword>
<evidence type="ECO:0000256" key="2">
    <source>
        <dbReference type="ARBA" id="ARBA00011016"/>
    </source>
</evidence>
<dbReference type="Proteomes" id="UP001311232">
    <property type="component" value="Unassembled WGS sequence"/>
</dbReference>
<dbReference type="GO" id="GO:0007160">
    <property type="term" value="P:cell-matrix adhesion"/>
    <property type="evidence" value="ECO:0007669"/>
    <property type="project" value="TreeGrafter"/>
</dbReference>
<evidence type="ECO:0000256" key="1">
    <source>
        <dbReference type="ARBA" id="ARBA00004370"/>
    </source>
</evidence>
<dbReference type="GO" id="GO:0009986">
    <property type="term" value="C:cell surface"/>
    <property type="evidence" value="ECO:0007669"/>
    <property type="project" value="TreeGrafter"/>
</dbReference>
<name>A0AAV9RP44_9TELE</name>
<comment type="caution">
    <text evidence="8">The sequence shown here is derived from an EMBL/GenBank/DDBJ whole genome shotgun (WGS) entry which is preliminary data.</text>
</comment>
<dbReference type="InterPro" id="IPR026664">
    <property type="entry name" value="Stereocilin-rel"/>
</dbReference>
<keyword evidence="5" id="KW-0472">Membrane</keyword>
<organism evidence="8 9">
    <name type="scientific">Crenichthys baileyi</name>
    <name type="common">White River springfish</name>
    <dbReference type="NCBI Taxonomy" id="28760"/>
    <lineage>
        <taxon>Eukaryota</taxon>
        <taxon>Metazoa</taxon>
        <taxon>Chordata</taxon>
        <taxon>Craniata</taxon>
        <taxon>Vertebrata</taxon>
        <taxon>Euteleostomi</taxon>
        <taxon>Actinopterygii</taxon>
        <taxon>Neopterygii</taxon>
        <taxon>Teleostei</taxon>
        <taxon>Neoteleostei</taxon>
        <taxon>Acanthomorphata</taxon>
        <taxon>Ovalentaria</taxon>
        <taxon>Atherinomorphae</taxon>
        <taxon>Cyprinodontiformes</taxon>
        <taxon>Goodeidae</taxon>
        <taxon>Crenichthys</taxon>
    </lineage>
</organism>
<evidence type="ECO:0008006" key="10">
    <source>
        <dbReference type="Google" id="ProtNLM"/>
    </source>
</evidence>
<accession>A0AAV9RP44</accession>
<dbReference type="InterPro" id="IPR010335">
    <property type="entry name" value="Mesothelin"/>
</dbReference>
<dbReference type="PANTHER" id="PTHR23412:SF6">
    <property type="entry name" value="MESOTHELIN"/>
    <property type="match status" value="1"/>
</dbReference>
<protein>
    <recommendedName>
        <fullName evidence="10">Otoancorin</fullName>
    </recommendedName>
</protein>
<evidence type="ECO:0000256" key="6">
    <source>
        <dbReference type="ARBA" id="ARBA00023180"/>
    </source>
</evidence>
<dbReference type="AlphaFoldDB" id="A0AAV9RP44"/>
<gene>
    <name evidence="8" type="ORF">CRENBAI_001300</name>
</gene>
<proteinExistence type="inferred from homology"/>
<feature type="compositionally biased region" description="Low complexity" evidence="7">
    <location>
        <begin position="1174"/>
        <end position="1188"/>
    </location>
</feature>
<evidence type="ECO:0000256" key="3">
    <source>
        <dbReference type="ARBA" id="ARBA00022729"/>
    </source>
</evidence>
<evidence type="ECO:0000256" key="5">
    <source>
        <dbReference type="ARBA" id="ARBA00023136"/>
    </source>
</evidence>
<dbReference type="Pfam" id="PF06060">
    <property type="entry name" value="Mesothelin"/>
    <property type="match status" value="1"/>
</dbReference>
<evidence type="ECO:0000313" key="8">
    <source>
        <dbReference type="EMBL" id="KAK5610699.1"/>
    </source>
</evidence>
<dbReference type="EMBL" id="JAHHUM010001541">
    <property type="protein sequence ID" value="KAK5610699.1"/>
    <property type="molecule type" value="Genomic_DNA"/>
</dbReference>
<evidence type="ECO:0000256" key="7">
    <source>
        <dbReference type="SAM" id="MobiDB-lite"/>
    </source>
</evidence>
<evidence type="ECO:0000313" key="9">
    <source>
        <dbReference type="Proteomes" id="UP001311232"/>
    </source>
</evidence>
<evidence type="ECO:0000256" key="4">
    <source>
        <dbReference type="ARBA" id="ARBA00022889"/>
    </source>
</evidence>